<dbReference type="PANTHER" id="PTHR43394:SF1">
    <property type="entry name" value="ATP-BINDING CASSETTE SUB-FAMILY B MEMBER 10, MITOCHONDRIAL"/>
    <property type="match status" value="1"/>
</dbReference>
<dbReference type="NCBIfam" id="TIGR03375">
    <property type="entry name" value="type_I_sec_LssB"/>
    <property type="match status" value="1"/>
</dbReference>
<feature type="transmembrane region" description="Helical" evidence="7">
    <location>
        <begin position="159"/>
        <end position="181"/>
    </location>
</feature>
<dbReference type="InterPro" id="IPR027417">
    <property type="entry name" value="P-loop_NTPase"/>
</dbReference>
<comment type="caution">
    <text evidence="10">The sequence shown here is derived from an EMBL/GenBank/DDBJ whole genome shotgun (WGS) entry which is preliminary data.</text>
</comment>
<keyword evidence="6 7" id="KW-0472">Membrane</keyword>
<dbReference type="InterPro" id="IPR039421">
    <property type="entry name" value="Type_1_exporter"/>
</dbReference>
<dbReference type="Pfam" id="PF00005">
    <property type="entry name" value="ABC_tran"/>
    <property type="match status" value="1"/>
</dbReference>
<name>A0A9X3AXX4_9GAMM</name>
<evidence type="ECO:0000259" key="8">
    <source>
        <dbReference type="PROSITE" id="PS50893"/>
    </source>
</evidence>
<dbReference type="Proteomes" id="UP001155546">
    <property type="component" value="Unassembled WGS sequence"/>
</dbReference>
<dbReference type="SUPFAM" id="SSF52540">
    <property type="entry name" value="P-loop containing nucleoside triphosphate hydrolases"/>
    <property type="match status" value="1"/>
</dbReference>
<dbReference type="GO" id="GO:0015421">
    <property type="term" value="F:ABC-type oligopeptide transporter activity"/>
    <property type="evidence" value="ECO:0007669"/>
    <property type="project" value="TreeGrafter"/>
</dbReference>
<dbReference type="GO" id="GO:0005886">
    <property type="term" value="C:plasma membrane"/>
    <property type="evidence" value="ECO:0007669"/>
    <property type="project" value="UniProtKB-SubCell"/>
</dbReference>
<evidence type="ECO:0000259" key="9">
    <source>
        <dbReference type="PROSITE" id="PS50929"/>
    </source>
</evidence>
<proteinExistence type="predicted"/>
<dbReference type="InterPro" id="IPR003593">
    <property type="entry name" value="AAA+_ATPase"/>
</dbReference>
<dbReference type="PROSITE" id="PS50929">
    <property type="entry name" value="ABC_TM1F"/>
    <property type="match status" value="1"/>
</dbReference>
<organism evidence="10 11">
    <name type="scientific">Shewanella holmiensis</name>
    <dbReference type="NCBI Taxonomy" id="2952222"/>
    <lineage>
        <taxon>Bacteria</taxon>
        <taxon>Pseudomonadati</taxon>
        <taxon>Pseudomonadota</taxon>
        <taxon>Gammaproteobacteria</taxon>
        <taxon>Alteromonadales</taxon>
        <taxon>Shewanellaceae</taxon>
        <taxon>Shewanella</taxon>
    </lineage>
</organism>
<comment type="subcellular location">
    <subcellularLocation>
        <location evidence="1">Cell membrane</location>
        <topology evidence="1">Multi-pass membrane protein</topology>
    </subcellularLocation>
</comment>
<dbReference type="RefSeq" id="WP_261299883.1">
    <property type="nucleotide sequence ID" value="NZ_JAMTCD010000035.1"/>
</dbReference>
<evidence type="ECO:0000313" key="11">
    <source>
        <dbReference type="Proteomes" id="UP001155546"/>
    </source>
</evidence>
<dbReference type="PROSITE" id="PS50893">
    <property type="entry name" value="ABC_TRANSPORTER_2"/>
    <property type="match status" value="1"/>
</dbReference>
<protein>
    <submittedName>
        <fullName evidence="10">Type I secretion system permease/ATPase</fullName>
    </submittedName>
</protein>
<keyword evidence="3" id="KW-0547">Nucleotide-binding</keyword>
<dbReference type="Gene3D" id="1.20.1560.10">
    <property type="entry name" value="ABC transporter type 1, transmembrane domain"/>
    <property type="match status" value="1"/>
</dbReference>
<dbReference type="Gene3D" id="3.40.50.300">
    <property type="entry name" value="P-loop containing nucleotide triphosphate hydrolases"/>
    <property type="match status" value="1"/>
</dbReference>
<dbReference type="Gene3D" id="3.90.70.10">
    <property type="entry name" value="Cysteine proteinases"/>
    <property type="match status" value="1"/>
</dbReference>
<dbReference type="AlphaFoldDB" id="A0A9X3AXX4"/>
<keyword evidence="5 7" id="KW-1133">Transmembrane helix</keyword>
<dbReference type="InterPro" id="IPR017750">
    <property type="entry name" value="ATPase_T1SS"/>
</dbReference>
<evidence type="ECO:0000256" key="4">
    <source>
        <dbReference type="ARBA" id="ARBA00022840"/>
    </source>
</evidence>
<feature type="domain" description="ABC transporter" evidence="8">
    <location>
        <begin position="473"/>
        <end position="706"/>
    </location>
</feature>
<feature type="domain" description="ABC transmembrane type-1" evidence="9">
    <location>
        <begin position="160"/>
        <end position="437"/>
    </location>
</feature>
<dbReference type="InterPro" id="IPR017871">
    <property type="entry name" value="ABC_transporter-like_CS"/>
</dbReference>
<reference evidence="10" key="1">
    <citation type="journal article" date="2023" name="Int. J. Syst. Evol. Microbiol.">
        <title>&lt;i&gt;Shewanella septentrionalis&lt;/i&gt; sp. nov. and &lt;i&gt;Shewanella holmiensis&lt;/i&gt; sp. nov., isolated from Baltic Sea water and sediments.</title>
        <authorList>
            <person name="Martin-Rodriguez A.J."/>
            <person name="Thorell K."/>
            <person name="Joffre E."/>
            <person name="Jensie-Markopoulos S."/>
            <person name="Moore E.R.B."/>
            <person name="Sjoling A."/>
        </authorList>
    </citation>
    <scope>NUCLEOTIDE SEQUENCE</scope>
    <source>
        <strain evidence="10">SP1S2-7</strain>
    </source>
</reference>
<sequence>MQDTNAVKQQQDSLIKVLLLAAVHFNLPANKQQILSGLILEKHQLAVTQIPMAAENIHLDVAEQKTHGRHMALPAIALDHKQQPFFIINQQQEVFNAMDAEGQSIQFNLAEFNQQFQIQTWYVQPKEIVDGRGKEHHDNHQRHWLLAAFDNVKPFYTSFLIGSLAINLLALVTPLFTMNVYDRVVPNQAIDTLWVLASGACIAIIFDWFLRQARTRLADVAGKQIDIKLSNQLFKNVMGMRLENRPASSGAFAKQLQEFDSIRDFITSATLVTVVDLPFTLLFLLLIAWLGGIMVLVPLTCMLVLCLLSWMMQKRLMVTIEESSKLSTQRQAHLIESLNLLSEIKQHNGQAKTIGVWNQIISSLADWQNESRLSSNTLSHSVMNCQQLVSIGLIITGVYQIHQGNLSMGGLIAIVMLSGRASSAINQIAMLLLKYQQTRTSMTSVEAILNLPQENQQQSLAVSQYTFDGSIELRGASFHYPEQALCAFNDINLNIKPGEKVGFYGPAGAGKSSLMAVIAGQYQLTKGQLFFHQLEAQQWPIHRLRSEIGYMSQQPSLVYGTVLDNLLYGLTDVDEAILAKTMVTTGIDKLMDRLGSGLNSQVGEFGRQLSGGQRQAISLCRTLLRQPKLLILDEPTSAMDERSETQIISCLAQLDANITMLISSHNPKVLSICDRIIVLDKGNLIDQKSAIDLLNMNKRRIKAVNVKHNQGEI</sequence>
<dbReference type="InterPro" id="IPR003439">
    <property type="entry name" value="ABC_transporter-like_ATP-bd"/>
</dbReference>
<gene>
    <name evidence="10" type="ORF">NE535_17545</name>
</gene>
<evidence type="ECO:0000256" key="3">
    <source>
        <dbReference type="ARBA" id="ARBA00022741"/>
    </source>
</evidence>
<feature type="transmembrane region" description="Helical" evidence="7">
    <location>
        <begin position="193"/>
        <end position="210"/>
    </location>
</feature>
<evidence type="ECO:0000256" key="1">
    <source>
        <dbReference type="ARBA" id="ARBA00004651"/>
    </source>
</evidence>
<dbReference type="PANTHER" id="PTHR43394">
    <property type="entry name" value="ATP-DEPENDENT PERMEASE MDL1, MITOCHONDRIAL"/>
    <property type="match status" value="1"/>
</dbReference>
<evidence type="ECO:0000313" key="10">
    <source>
        <dbReference type="EMBL" id="MCT7943563.1"/>
    </source>
</evidence>
<accession>A0A9X3AXX4</accession>
<dbReference type="InterPro" id="IPR036640">
    <property type="entry name" value="ABC1_TM_sf"/>
</dbReference>
<evidence type="ECO:0000256" key="2">
    <source>
        <dbReference type="ARBA" id="ARBA00022692"/>
    </source>
</evidence>
<dbReference type="SUPFAM" id="SSF90123">
    <property type="entry name" value="ABC transporter transmembrane region"/>
    <property type="match status" value="1"/>
</dbReference>
<dbReference type="SMART" id="SM00382">
    <property type="entry name" value="AAA"/>
    <property type="match status" value="1"/>
</dbReference>
<evidence type="ECO:0000256" key="5">
    <source>
        <dbReference type="ARBA" id="ARBA00022989"/>
    </source>
</evidence>
<keyword evidence="11" id="KW-1185">Reference proteome</keyword>
<keyword evidence="2 7" id="KW-0812">Transmembrane</keyword>
<dbReference type="GO" id="GO:0016887">
    <property type="term" value="F:ATP hydrolysis activity"/>
    <property type="evidence" value="ECO:0007669"/>
    <property type="project" value="InterPro"/>
</dbReference>
<feature type="transmembrane region" description="Helical" evidence="7">
    <location>
        <begin position="293"/>
        <end position="312"/>
    </location>
</feature>
<dbReference type="CDD" id="cd18587">
    <property type="entry name" value="ABC_6TM_LapB_like"/>
    <property type="match status" value="1"/>
</dbReference>
<evidence type="ECO:0000256" key="6">
    <source>
        <dbReference type="ARBA" id="ARBA00023136"/>
    </source>
</evidence>
<evidence type="ECO:0000256" key="7">
    <source>
        <dbReference type="SAM" id="Phobius"/>
    </source>
</evidence>
<dbReference type="GO" id="GO:0005524">
    <property type="term" value="F:ATP binding"/>
    <property type="evidence" value="ECO:0007669"/>
    <property type="project" value="UniProtKB-KW"/>
</dbReference>
<keyword evidence="4" id="KW-0067">ATP-binding</keyword>
<dbReference type="InterPro" id="IPR011527">
    <property type="entry name" value="ABC1_TM_dom"/>
</dbReference>
<dbReference type="EMBL" id="JAMTCD010000035">
    <property type="protein sequence ID" value="MCT7943563.1"/>
    <property type="molecule type" value="Genomic_DNA"/>
</dbReference>
<dbReference type="PROSITE" id="PS00211">
    <property type="entry name" value="ABC_TRANSPORTER_1"/>
    <property type="match status" value="1"/>
</dbReference>
<dbReference type="Pfam" id="PF00664">
    <property type="entry name" value="ABC_membrane"/>
    <property type="match status" value="1"/>
</dbReference>